<evidence type="ECO:0000256" key="4">
    <source>
        <dbReference type="ARBA" id="ARBA00023163"/>
    </source>
</evidence>
<evidence type="ECO:0000313" key="9">
    <source>
        <dbReference type="Proteomes" id="UP001148838"/>
    </source>
</evidence>
<gene>
    <name evidence="8" type="ORF">ANN_14129</name>
</gene>
<feature type="non-terminal residue" evidence="8">
    <location>
        <position position="1"/>
    </location>
</feature>
<accession>A0ABQ8SVG0</accession>
<keyword evidence="9" id="KW-1185">Reference proteome</keyword>
<feature type="compositionally biased region" description="Polar residues" evidence="6">
    <location>
        <begin position="144"/>
        <end position="153"/>
    </location>
</feature>
<organism evidence="8 9">
    <name type="scientific">Periplaneta americana</name>
    <name type="common">American cockroach</name>
    <name type="synonym">Blatta americana</name>
    <dbReference type="NCBI Taxonomy" id="6978"/>
    <lineage>
        <taxon>Eukaryota</taxon>
        <taxon>Metazoa</taxon>
        <taxon>Ecdysozoa</taxon>
        <taxon>Arthropoda</taxon>
        <taxon>Hexapoda</taxon>
        <taxon>Insecta</taxon>
        <taxon>Pterygota</taxon>
        <taxon>Neoptera</taxon>
        <taxon>Polyneoptera</taxon>
        <taxon>Dictyoptera</taxon>
        <taxon>Blattodea</taxon>
        <taxon>Blattoidea</taxon>
        <taxon>Blattidae</taxon>
        <taxon>Blattinae</taxon>
        <taxon>Periplaneta</taxon>
    </lineage>
</organism>
<dbReference type="EMBL" id="JAJSOF020000019">
    <property type="protein sequence ID" value="KAJ4438190.1"/>
    <property type="molecule type" value="Genomic_DNA"/>
</dbReference>
<sequence>LKQKEEAWKKIASEFNEATYEVARTPQQLKIAYENYKRRTKKLAADDKAELYKTGGGTFKRKLDADGERLIFRLNYHFAPVNNPCDSDGQYQVFQVTGQDCNILEDSHETLFDGAMSIVHSARLHSTSGHDVTGDKYGDEASTILPSPSPANQQDSLSAVVICHQKLLQ</sequence>
<reference evidence="8 9" key="1">
    <citation type="journal article" date="2022" name="Allergy">
        <title>Genome assembly and annotation of Periplaneta americana reveal a comprehensive cockroach allergen profile.</title>
        <authorList>
            <person name="Wang L."/>
            <person name="Xiong Q."/>
            <person name="Saelim N."/>
            <person name="Wang L."/>
            <person name="Nong W."/>
            <person name="Wan A.T."/>
            <person name="Shi M."/>
            <person name="Liu X."/>
            <person name="Cao Q."/>
            <person name="Hui J.H.L."/>
            <person name="Sookrung N."/>
            <person name="Leung T.F."/>
            <person name="Tungtrongchitr A."/>
            <person name="Tsui S.K.W."/>
        </authorList>
    </citation>
    <scope>NUCLEOTIDE SEQUENCE [LARGE SCALE GENOMIC DNA]</scope>
    <source>
        <strain evidence="8">PWHHKU_190912</strain>
    </source>
</reference>
<feature type="domain" description="Myb/SANT-like DNA-binding" evidence="7">
    <location>
        <begin position="2"/>
        <end position="45"/>
    </location>
</feature>
<dbReference type="Pfam" id="PF13873">
    <property type="entry name" value="Myb_DNA-bind_5"/>
    <property type="match status" value="1"/>
</dbReference>
<evidence type="ECO:0000256" key="1">
    <source>
        <dbReference type="ARBA" id="ARBA00011764"/>
    </source>
</evidence>
<dbReference type="InterPro" id="IPR028002">
    <property type="entry name" value="Myb_DNA-bind_5"/>
</dbReference>
<comment type="function">
    <text evidence="5">Involved in transvection phenomena (= synapsis-dependent gene expression), where the synaptic pairing of chromosomes carrying genes with which zeste interacts influences the expression of these genes. Zeste binds to DNA and stimulates transcription from a nearby promoter.</text>
</comment>
<evidence type="ECO:0000256" key="3">
    <source>
        <dbReference type="ARBA" id="ARBA00023015"/>
    </source>
</evidence>
<protein>
    <recommendedName>
        <fullName evidence="2">Regulatory protein zeste</fullName>
    </recommendedName>
</protein>
<comment type="caution">
    <text evidence="8">The sequence shown here is derived from an EMBL/GenBank/DDBJ whole genome shotgun (WGS) entry which is preliminary data.</text>
</comment>
<comment type="subunit">
    <text evidence="1">Self-associates forming complexes of several hundred monomers.</text>
</comment>
<keyword evidence="3" id="KW-0805">Transcription regulation</keyword>
<evidence type="ECO:0000313" key="8">
    <source>
        <dbReference type="EMBL" id="KAJ4438190.1"/>
    </source>
</evidence>
<feature type="region of interest" description="Disordered" evidence="6">
    <location>
        <begin position="127"/>
        <end position="153"/>
    </location>
</feature>
<evidence type="ECO:0000256" key="2">
    <source>
        <dbReference type="ARBA" id="ARBA00016807"/>
    </source>
</evidence>
<evidence type="ECO:0000256" key="6">
    <source>
        <dbReference type="SAM" id="MobiDB-lite"/>
    </source>
</evidence>
<dbReference type="Proteomes" id="UP001148838">
    <property type="component" value="Unassembled WGS sequence"/>
</dbReference>
<proteinExistence type="predicted"/>
<name>A0ABQ8SVG0_PERAM</name>
<evidence type="ECO:0000259" key="7">
    <source>
        <dbReference type="Pfam" id="PF13873"/>
    </source>
</evidence>
<keyword evidence="4" id="KW-0804">Transcription</keyword>
<evidence type="ECO:0000256" key="5">
    <source>
        <dbReference type="ARBA" id="ARBA00025466"/>
    </source>
</evidence>